<dbReference type="EMBL" id="KI912110">
    <property type="protein sequence ID" value="ETS85688.1"/>
    <property type="molecule type" value="Genomic_DNA"/>
</dbReference>
<keyword evidence="2" id="KW-0645">Protease</keyword>
<keyword evidence="6" id="KW-0482">Metalloprotease</keyword>
<dbReference type="Gene3D" id="1.10.390.10">
    <property type="entry name" value="Neutral Protease Domain 2"/>
    <property type="match status" value="1"/>
</dbReference>
<dbReference type="PRINTS" id="PR00730">
    <property type="entry name" value="THERMOLYSIN"/>
</dbReference>
<accession>W3XHZ2</accession>
<dbReference type="Pfam" id="PF01447">
    <property type="entry name" value="Peptidase_M4"/>
    <property type="match status" value="1"/>
</dbReference>
<dbReference type="STRING" id="1229662.W3XHZ2"/>
<evidence type="ECO:0000313" key="10">
    <source>
        <dbReference type="EMBL" id="ETS85688.1"/>
    </source>
</evidence>
<dbReference type="InterPro" id="IPR027268">
    <property type="entry name" value="Peptidase_M4/M1_CTD_sf"/>
</dbReference>
<gene>
    <name evidence="10" type="ORF">PFICI_03713</name>
</gene>
<keyword evidence="11" id="KW-1185">Reference proteome</keyword>
<dbReference type="InterPro" id="IPR032475">
    <property type="entry name" value="Protealysin_N_PP"/>
</dbReference>
<dbReference type="InterPro" id="IPR023612">
    <property type="entry name" value="Peptidase_M4"/>
</dbReference>
<evidence type="ECO:0000259" key="8">
    <source>
        <dbReference type="Pfam" id="PF02868"/>
    </source>
</evidence>
<dbReference type="SUPFAM" id="SSF55486">
    <property type="entry name" value="Metalloproteases ('zincins'), catalytic domain"/>
    <property type="match status" value="1"/>
</dbReference>
<dbReference type="Proteomes" id="UP000030651">
    <property type="component" value="Unassembled WGS sequence"/>
</dbReference>
<evidence type="ECO:0000256" key="4">
    <source>
        <dbReference type="ARBA" id="ARBA00022801"/>
    </source>
</evidence>
<evidence type="ECO:0000313" key="11">
    <source>
        <dbReference type="Proteomes" id="UP000030651"/>
    </source>
</evidence>
<dbReference type="OrthoDB" id="5332336at2759"/>
<feature type="domain" description="Peptidase M4 C-terminal" evidence="8">
    <location>
        <begin position="250"/>
        <end position="418"/>
    </location>
</feature>
<dbReference type="InParanoid" id="W3XHZ2"/>
<dbReference type="HOGENOM" id="CLU_008590_0_3_1"/>
<dbReference type="GeneID" id="19268726"/>
<name>W3XHZ2_PESFW</name>
<dbReference type="Pfam" id="PF16485">
    <property type="entry name" value="PLN_propep"/>
    <property type="match status" value="1"/>
</dbReference>
<dbReference type="KEGG" id="pfy:PFICI_03713"/>
<organism evidence="10 11">
    <name type="scientific">Pestalotiopsis fici (strain W106-1 / CGMCC3.15140)</name>
    <dbReference type="NCBI Taxonomy" id="1229662"/>
    <lineage>
        <taxon>Eukaryota</taxon>
        <taxon>Fungi</taxon>
        <taxon>Dikarya</taxon>
        <taxon>Ascomycota</taxon>
        <taxon>Pezizomycotina</taxon>
        <taxon>Sordariomycetes</taxon>
        <taxon>Xylariomycetidae</taxon>
        <taxon>Amphisphaeriales</taxon>
        <taxon>Sporocadaceae</taxon>
        <taxon>Pestalotiopsis</taxon>
    </lineage>
</organism>
<dbReference type="RefSeq" id="XP_007830485.1">
    <property type="nucleotide sequence ID" value="XM_007832294.1"/>
</dbReference>
<dbReference type="MEROPS" id="M04.025"/>
<dbReference type="Gene3D" id="3.10.170.10">
    <property type="match status" value="1"/>
</dbReference>
<dbReference type="PANTHER" id="PTHR43579:SF1">
    <property type="entry name" value="NEUTRAL METALLOPROTEINASE"/>
    <property type="match status" value="1"/>
</dbReference>
<proteinExistence type="inferred from homology"/>
<protein>
    <recommendedName>
        <fullName evidence="12">Peptidase M4 C-terminal domain-containing protein</fullName>
    </recommendedName>
</protein>
<dbReference type="GO" id="GO:0006508">
    <property type="term" value="P:proteolysis"/>
    <property type="evidence" value="ECO:0007669"/>
    <property type="project" value="UniProtKB-KW"/>
</dbReference>
<dbReference type="InterPro" id="IPR013856">
    <property type="entry name" value="Peptidase_M4_domain"/>
</dbReference>
<dbReference type="InterPro" id="IPR052759">
    <property type="entry name" value="Metalloprotease_M4"/>
</dbReference>
<dbReference type="AlphaFoldDB" id="W3XHZ2"/>
<evidence type="ECO:0008006" key="12">
    <source>
        <dbReference type="Google" id="ProtNLM"/>
    </source>
</evidence>
<feature type="domain" description="Peptidase M4" evidence="7">
    <location>
        <begin position="136"/>
        <end position="246"/>
    </location>
</feature>
<evidence type="ECO:0000256" key="1">
    <source>
        <dbReference type="ARBA" id="ARBA00009388"/>
    </source>
</evidence>
<evidence type="ECO:0000256" key="3">
    <source>
        <dbReference type="ARBA" id="ARBA00022723"/>
    </source>
</evidence>
<keyword evidence="3" id="KW-0479">Metal-binding</keyword>
<feature type="domain" description="Protealysin N-terminal propeptide" evidence="9">
    <location>
        <begin position="63"/>
        <end position="106"/>
    </location>
</feature>
<evidence type="ECO:0000256" key="5">
    <source>
        <dbReference type="ARBA" id="ARBA00022833"/>
    </source>
</evidence>
<keyword evidence="4" id="KW-0378">Hydrolase</keyword>
<evidence type="ECO:0000259" key="7">
    <source>
        <dbReference type="Pfam" id="PF01447"/>
    </source>
</evidence>
<dbReference type="PANTHER" id="PTHR43579">
    <property type="match status" value="1"/>
</dbReference>
<comment type="similarity">
    <text evidence="1">Belongs to the peptidase M4 family.</text>
</comment>
<dbReference type="GO" id="GO:0004222">
    <property type="term" value="F:metalloendopeptidase activity"/>
    <property type="evidence" value="ECO:0007669"/>
    <property type="project" value="InterPro"/>
</dbReference>
<dbReference type="GO" id="GO:0046872">
    <property type="term" value="F:metal ion binding"/>
    <property type="evidence" value="ECO:0007669"/>
    <property type="project" value="UniProtKB-KW"/>
</dbReference>
<dbReference type="InterPro" id="IPR001570">
    <property type="entry name" value="Peptidase_M4_C_domain"/>
</dbReference>
<sequence length="422" mass="47006">MCSHICSVVPPYLLQSIAEASHNPQHVREAAQNTLLVQKNLLDTRKSRSLSRSNYNLGHGEHQSIVPEQLLEHIANSSAVDDLTRANARRDLQHIRDTIAHYQLSQQDFIDQQTSNQGFLGIGRARQQKATGTFHRNVYDAGNGTKLPGTQVRAEGEQPVDDEAVNEAFDNVGTVLAMYRDKFNWMSIDNHNMVVNSSVHYGNHYQNAGWFPQQQQMVFGDGGELLWNFTKAVDVIGHEITHAVTEKTSPLAYLGQSGALNEHVSDVFGIMAKQLSEGVTAEQADWLIGEECLMPGTKGVALRSMKNPGTAYDDPRLGKDPQPDNFQQYKELDENTDHGGVHIYSGIPNRAFYLVATKFGGNSYEKAGQIWWNTMRSGRIPPLCKFLQFADVTVEVAEELFGSADSQIVRDAWNKVGVVRQI</sequence>
<dbReference type="CDD" id="cd09597">
    <property type="entry name" value="M4_TLP"/>
    <property type="match status" value="1"/>
</dbReference>
<reference evidence="11" key="1">
    <citation type="journal article" date="2015" name="BMC Genomics">
        <title>Genomic and transcriptomic analysis of the endophytic fungus Pestalotiopsis fici reveals its lifestyle and high potential for synthesis of natural products.</title>
        <authorList>
            <person name="Wang X."/>
            <person name="Zhang X."/>
            <person name="Liu L."/>
            <person name="Xiang M."/>
            <person name="Wang W."/>
            <person name="Sun X."/>
            <person name="Che Y."/>
            <person name="Guo L."/>
            <person name="Liu G."/>
            <person name="Guo L."/>
            <person name="Wang C."/>
            <person name="Yin W.B."/>
            <person name="Stadler M."/>
            <person name="Zhang X."/>
            <person name="Liu X."/>
        </authorList>
    </citation>
    <scope>NUCLEOTIDE SEQUENCE [LARGE SCALE GENOMIC DNA]</scope>
    <source>
        <strain evidence="11">W106-1 / CGMCC3.15140</strain>
    </source>
</reference>
<dbReference type="eggNOG" id="ENOG502SHBN">
    <property type="taxonomic scope" value="Eukaryota"/>
</dbReference>
<evidence type="ECO:0000259" key="9">
    <source>
        <dbReference type="Pfam" id="PF16485"/>
    </source>
</evidence>
<keyword evidence="5" id="KW-0862">Zinc</keyword>
<dbReference type="OMA" id="FCTIVPP"/>
<evidence type="ECO:0000256" key="6">
    <source>
        <dbReference type="ARBA" id="ARBA00023049"/>
    </source>
</evidence>
<evidence type="ECO:0000256" key="2">
    <source>
        <dbReference type="ARBA" id="ARBA00022670"/>
    </source>
</evidence>
<dbReference type="Pfam" id="PF02868">
    <property type="entry name" value="Peptidase_M4_C"/>
    <property type="match status" value="1"/>
</dbReference>